<evidence type="ECO:0000256" key="7">
    <source>
        <dbReference type="ARBA" id="ARBA00023180"/>
    </source>
</evidence>
<evidence type="ECO:0000313" key="9">
    <source>
        <dbReference type="Proteomes" id="UP000292544"/>
    </source>
</evidence>
<organism evidence="8 9">
    <name type="scientific">Corallincola spongiicola</name>
    <dbReference type="NCBI Taxonomy" id="2520508"/>
    <lineage>
        <taxon>Bacteria</taxon>
        <taxon>Pseudomonadati</taxon>
        <taxon>Pseudomonadota</taxon>
        <taxon>Gammaproteobacteria</taxon>
        <taxon>Alteromonadales</taxon>
        <taxon>Psychromonadaceae</taxon>
        <taxon>Corallincola</taxon>
    </lineage>
</organism>
<dbReference type="InterPro" id="IPR005331">
    <property type="entry name" value="Sulfotransferase"/>
</dbReference>
<keyword evidence="7" id="KW-0325">Glycoprotein</keyword>
<evidence type="ECO:0008006" key="10">
    <source>
        <dbReference type="Google" id="ProtNLM"/>
    </source>
</evidence>
<dbReference type="Gene3D" id="3.40.50.300">
    <property type="entry name" value="P-loop containing nucleotide triphosphate hydrolases"/>
    <property type="match status" value="1"/>
</dbReference>
<keyword evidence="4" id="KW-1133">Transmembrane helix</keyword>
<dbReference type="InterPro" id="IPR018011">
    <property type="entry name" value="Carb_sulfotrans_8-10"/>
</dbReference>
<dbReference type="EMBL" id="SHLY01000002">
    <property type="protein sequence ID" value="TAA46803.1"/>
    <property type="molecule type" value="Genomic_DNA"/>
</dbReference>
<evidence type="ECO:0000256" key="6">
    <source>
        <dbReference type="ARBA" id="ARBA00023136"/>
    </source>
</evidence>
<evidence type="ECO:0000256" key="3">
    <source>
        <dbReference type="ARBA" id="ARBA00022692"/>
    </source>
</evidence>
<dbReference type="SUPFAM" id="SSF52540">
    <property type="entry name" value="P-loop containing nucleoside triphosphate hydrolases"/>
    <property type="match status" value="1"/>
</dbReference>
<dbReference type="InterPro" id="IPR027417">
    <property type="entry name" value="P-loop_NTPase"/>
</dbReference>
<proteinExistence type="predicted"/>
<dbReference type="Proteomes" id="UP000292544">
    <property type="component" value="Unassembled WGS sequence"/>
</dbReference>
<accession>A0ABY1WQD3</accession>
<dbReference type="PANTHER" id="PTHR12137">
    <property type="entry name" value="CARBOHYDRATE SULFOTRANSFERASE"/>
    <property type="match status" value="1"/>
</dbReference>
<dbReference type="RefSeq" id="WP_130566108.1">
    <property type="nucleotide sequence ID" value="NZ_SHLY01000002.1"/>
</dbReference>
<keyword evidence="9" id="KW-1185">Reference proteome</keyword>
<keyword evidence="6" id="KW-0472">Membrane</keyword>
<protein>
    <recommendedName>
        <fullName evidence="10">Sulfotransferase</fullName>
    </recommendedName>
</protein>
<dbReference type="Pfam" id="PF03567">
    <property type="entry name" value="Sulfotransfer_2"/>
    <property type="match status" value="1"/>
</dbReference>
<sequence>MSNIKALIKRTLPATWLRAVQIARNPYPYRSYMDQHQCIFIHIPKAAGTSVLSAMMGGNENPDRDHTGYKTYLEANPGKFDRYFKFTFVRDPWDRLVSVYTYLKGGGNGGSDRYFQQLIADRYPTFAEFVLSYLDKDRIHQHILLRPQFLFVVDHKDQLMVDYVGRFESIADDFSKVSQQLKLGVSLPQVNRSARKDKSAYLVSQEVIDKIGQLYSRDVAQFGYRAPLLKE</sequence>
<gene>
    <name evidence="8" type="ORF">EXY25_05990</name>
</gene>
<keyword evidence="5" id="KW-0333">Golgi apparatus</keyword>
<evidence type="ECO:0000256" key="1">
    <source>
        <dbReference type="ARBA" id="ARBA00004323"/>
    </source>
</evidence>
<name>A0ABY1WQD3_9GAMM</name>
<evidence type="ECO:0000313" key="8">
    <source>
        <dbReference type="EMBL" id="TAA46803.1"/>
    </source>
</evidence>
<comment type="caution">
    <text evidence="8">The sequence shown here is derived from an EMBL/GenBank/DDBJ whole genome shotgun (WGS) entry which is preliminary data.</text>
</comment>
<comment type="subcellular location">
    <subcellularLocation>
        <location evidence="1">Golgi apparatus membrane</location>
        <topology evidence="1">Single-pass type II membrane protein</topology>
    </subcellularLocation>
</comment>
<keyword evidence="3" id="KW-0812">Transmembrane</keyword>
<dbReference type="PANTHER" id="PTHR12137:SF54">
    <property type="entry name" value="CARBOHYDRATE SULFOTRANSFERASE"/>
    <property type="match status" value="1"/>
</dbReference>
<evidence type="ECO:0000256" key="5">
    <source>
        <dbReference type="ARBA" id="ARBA00023034"/>
    </source>
</evidence>
<keyword evidence="2" id="KW-0808">Transferase</keyword>
<evidence type="ECO:0000256" key="4">
    <source>
        <dbReference type="ARBA" id="ARBA00022989"/>
    </source>
</evidence>
<evidence type="ECO:0000256" key="2">
    <source>
        <dbReference type="ARBA" id="ARBA00022679"/>
    </source>
</evidence>
<reference evidence="9" key="1">
    <citation type="submission" date="2019-02" db="EMBL/GenBank/DDBJ databases">
        <title>Draft genome sequence of Muricauda sp. 176CP4-71.</title>
        <authorList>
            <person name="Park J.-S."/>
        </authorList>
    </citation>
    <scope>NUCLEOTIDE SEQUENCE [LARGE SCALE GENOMIC DNA]</scope>
    <source>
        <strain evidence="9">176GS2-150</strain>
    </source>
</reference>